<sequence length="145" mass="15623">MSTILLVDDDVHSLSLLQIILVGHGHRVLLAQGGEAALHTAAQRLPDLIVTDWNMPGMDGIGLCEHLKSYPALAQIPVVMTSGRVPPREKSALWDAFLSKPLDLAALEHAVDSLLVKRLSGPQSPLNVPGPAFSRWQPVSSKLMV</sequence>
<proteinExistence type="predicted"/>
<dbReference type="Proteomes" id="UP001246473">
    <property type="component" value="Unassembled WGS sequence"/>
</dbReference>
<dbReference type="SUPFAM" id="SSF52172">
    <property type="entry name" value="CheY-like"/>
    <property type="match status" value="1"/>
</dbReference>
<dbReference type="EMBL" id="JANSLM010000020">
    <property type="protein sequence ID" value="MDT8842871.1"/>
    <property type="molecule type" value="Genomic_DNA"/>
</dbReference>
<organism evidence="5 7">
    <name type="scientific">Paraburkholderia fungorum</name>
    <dbReference type="NCBI Taxonomy" id="134537"/>
    <lineage>
        <taxon>Bacteria</taxon>
        <taxon>Pseudomonadati</taxon>
        <taxon>Pseudomonadota</taxon>
        <taxon>Betaproteobacteria</taxon>
        <taxon>Burkholderiales</taxon>
        <taxon>Burkholderiaceae</taxon>
        <taxon>Paraburkholderia</taxon>
    </lineage>
</organism>
<dbReference type="Pfam" id="PF00072">
    <property type="entry name" value="Response_reg"/>
    <property type="match status" value="1"/>
</dbReference>
<dbReference type="SMART" id="SM00448">
    <property type="entry name" value="REC"/>
    <property type="match status" value="1"/>
</dbReference>
<gene>
    <name evidence="4" type="ORF">GGD69_003345</name>
    <name evidence="5" type="ORF">ParKJ_36145</name>
</gene>
<evidence type="ECO:0000313" key="7">
    <source>
        <dbReference type="Proteomes" id="UP001246473"/>
    </source>
</evidence>
<evidence type="ECO:0000256" key="2">
    <source>
        <dbReference type="PROSITE-ProRule" id="PRU00169"/>
    </source>
</evidence>
<evidence type="ECO:0000313" key="5">
    <source>
        <dbReference type="EMBL" id="MDT8842871.1"/>
    </source>
</evidence>
<dbReference type="EMBL" id="JACIIK010000005">
    <property type="protein sequence ID" value="MBB6202486.1"/>
    <property type="molecule type" value="Genomic_DNA"/>
</dbReference>
<dbReference type="PANTHER" id="PTHR44591:SF3">
    <property type="entry name" value="RESPONSE REGULATORY DOMAIN-CONTAINING PROTEIN"/>
    <property type="match status" value="1"/>
</dbReference>
<feature type="domain" description="Response regulatory" evidence="3">
    <location>
        <begin position="3"/>
        <end position="115"/>
    </location>
</feature>
<dbReference type="InterPro" id="IPR050595">
    <property type="entry name" value="Bact_response_regulator"/>
</dbReference>
<dbReference type="InterPro" id="IPR001789">
    <property type="entry name" value="Sig_transdc_resp-reg_receiver"/>
</dbReference>
<dbReference type="PANTHER" id="PTHR44591">
    <property type="entry name" value="STRESS RESPONSE REGULATOR PROTEIN 1"/>
    <property type="match status" value="1"/>
</dbReference>
<accession>A0AAJ3VU79</accession>
<dbReference type="GO" id="GO:0000160">
    <property type="term" value="P:phosphorelay signal transduction system"/>
    <property type="evidence" value="ECO:0007669"/>
    <property type="project" value="InterPro"/>
</dbReference>
<reference evidence="5" key="2">
    <citation type="submission" date="2022-08" db="EMBL/GenBank/DDBJ databases">
        <authorList>
            <person name="Kim S.-J."/>
        </authorList>
    </citation>
    <scope>NUCLEOTIDE SEQUENCE</scope>
    <source>
        <strain evidence="5">KJ</strain>
    </source>
</reference>
<protein>
    <submittedName>
        <fullName evidence="4">CheY-like chemotaxis protein</fullName>
    </submittedName>
    <submittedName>
        <fullName evidence="5">Response regulator</fullName>
    </submittedName>
</protein>
<evidence type="ECO:0000259" key="3">
    <source>
        <dbReference type="PROSITE" id="PS50110"/>
    </source>
</evidence>
<dbReference type="PROSITE" id="PS50110">
    <property type="entry name" value="RESPONSE_REGULATORY"/>
    <property type="match status" value="1"/>
</dbReference>
<comment type="caution">
    <text evidence="5">The sequence shown here is derived from an EMBL/GenBank/DDBJ whole genome shotgun (WGS) entry which is preliminary data.</text>
</comment>
<dbReference type="AlphaFoldDB" id="A0AAJ3VU79"/>
<evidence type="ECO:0000313" key="4">
    <source>
        <dbReference type="EMBL" id="MBB6202486.1"/>
    </source>
</evidence>
<evidence type="ECO:0000313" key="6">
    <source>
        <dbReference type="Proteomes" id="UP000518681"/>
    </source>
</evidence>
<dbReference type="RefSeq" id="WP_081833191.1">
    <property type="nucleotide sequence ID" value="NZ_CADFGE010000006.1"/>
</dbReference>
<reference evidence="4 6" key="1">
    <citation type="submission" date="2020-08" db="EMBL/GenBank/DDBJ databases">
        <title>Genomic Encyclopedia of Type Strains, Phase IV (KMG-V): Genome sequencing to study the core and pangenomes of soil and plant-associated prokaryotes.</title>
        <authorList>
            <person name="Whitman W."/>
        </authorList>
    </citation>
    <scope>NUCLEOTIDE SEQUENCE [LARGE SCALE GENOMIC DNA]</scope>
    <source>
        <strain evidence="4 6">SEMIA 4013</strain>
    </source>
</reference>
<name>A0AAJ3VU79_9BURK</name>
<evidence type="ECO:0000256" key="1">
    <source>
        <dbReference type="ARBA" id="ARBA00022553"/>
    </source>
</evidence>
<dbReference type="Proteomes" id="UP000518681">
    <property type="component" value="Unassembled WGS sequence"/>
</dbReference>
<dbReference type="InterPro" id="IPR011006">
    <property type="entry name" value="CheY-like_superfamily"/>
</dbReference>
<keyword evidence="1 2" id="KW-0597">Phosphoprotein</keyword>
<feature type="modified residue" description="4-aspartylphosphate" evidence="2">
    <location>
        <position position="52"/>
    </location>
</feature>
<dbReference type="Gene3D" id="3.40.50.2300">
    <property type="match status" value="1"/>
</dbReference>